<dbReference type="SUPFAM" id="SSF50494">
    <property type="entry name" value="Trypsin-like serine proteases"/>
    <property type="match status" value="1"/>
</dbReference>
<gene>
    <name evidence="1" type="ORF">GV827_14535</name>
</gene>
<name>A0A6P0CES6_9RHOB</name>
<dbReference type="Pfam" id="PF13365">
    <property type="entry name" value="Trypsin_2"/>
    <property type="match status" value="1"/>
</dbReference>
<dbReference type="RefSeq" id="WP_164354541.1">
    <property type="nucleotide sequence ID" value="NZ_JAABNT010000009.1"/>
</dbReference>
<sequence length="615" mass="68493">MTIPVQNLRDVLQRHASVVDLALEQLFPDPTRPVSLDALRVLIEDGQDLADVLKLVIEEKELSESLEAFLNARGIALTAKNRSDIWDQNIPPLPGAAIAEPDPNEIPMKEEGLFALRASAFRCRIEVDDTTQGSGAFISKRLVLTAAHVIDKVIKAQETALANGQDDPDLPRITVKASDGKTFPARCVWYSPVHDNERNGDLPPQAEVDKHKDVAVLRVGLPLGLSYGYCELPDKPIDWIGPRLMTLVHYPQGNIKGLTKGRVQRDTPGDIRLRHDVDTAGGSSGGLAFDHDLEFIGIHQGRWNDFRKLVPHGVFAKAPGFVDAIKRDQPTRYLWSLDDSIEGQLIIGRSQFFAGLAKMIEEPGSLLRGIWVRRTDVTQTTGLSFSFEMLTAFLMNRIRPSDAKTKHVCFQIPTDLEELDLISTLAREVLGALAAEAAAGVRAGETGDVAEERDRAMRLARDLQQRAADEQATYWIFFEPPPDGKLSDAARTQFEHLTEWLVTHRNLRIVLAGFEQYALAPLKFQRPEEADTARRPGLLVDALGRFTNTDVKVTLQAMLSDLRNEDNINPVVMDDLIGQVTRQLVDHTTGIYEFDELGEAVTRIRRIVKARLGWD</sequence>
<dbReference type="Gene3D" id="2.40.10.10">
    <property type="entry name" value="Trypsin-like serine proteases"/>
    <property type="match status" value="2"/>
</dbReference>
<dbReference type="InterPro" id="IPR009003">
    <property type="entry name" value="Peptidase_S1_PA"/>
</dbReference>
<dbReference type="Proteomes" id="UP000468591">
    <property type="component" value="Unassembled WGS sequence"/>
</dbReference>
<dbReference type="AlphaFoldDB" id="A0A6P0CES6"/>
<protein>
    <recommendedName>
        <fullName evidence="3">Trypsin-like peptidase domain-containing protein</fullName>
    </recommendedName>
</protein>
<evidence type="ECO:0000313" key="1">
    <source>
        <dbReference type="EMBL" id="NEK23616.1"/>
    </source>
</evidence>
<evidence type="ECO:0008006" key="3">
    <source>
        <dbReference type="Google" id="ProtNLM"/>
    </source>
</evidence>
<keyword evidence="2" id="KW-1185">Reference proteome</keyword>
<dbReference type="InterPro" id="IPR043504">
    <property type="entry name" value="Peptidase_S1_PA_chymotrypsin"/>
</dbReference>
<comment type="caution">
    <text evidence="1">The sequence shown here is derived from an EMBL/GenBank/DDBJ whole genome shotgun (WGS) entry which is preliminary data.</text>
</comment>
<proteinExistence type="predicted"/>
<dbReference type="EMBL" id="JAABNT010000009">
    <property type="protein sequence ID" value="NEK23616.1"/>
    <property type="molecule type" value="Genomic_DNA"/>
</dbReference>
<evidence type="ECO:0000313" key="2">
    <source>
        <dbReference type="Proteomes" id="UP000468591"/>
    </source>
</evidence>
<accession>A0A6P0CES6</accession>
<reference evidence="1 2" key="1">
    <citation type="submission" date="2020-01" db="EMBL/GenBank/DDBJ databases">
        <title>Sulfitobacter sediminilitoris sp. nov., isolated from a tidal flat.</title>
        <authorList>
            <person name="Park S."/>
            <person name="Yoon J.-H."/>
        </authorList>
    </citation>
    <scope>NUCLEOTIDE SEQUENCE [LARGE SCALE GENOMIC DNA]</scope>
    <source>
        <strain evidence="1 2">JBTF-M27</strain>
    </source>
</reference>
<organism evidence="1 2">
    <name type="scientific">Sulfitobacter sediminilitoris</name>
    <dbReference type="NCBI Taxonomy" id="2698830"/>
    <lineage>
        <taxon>Bacteria</taxon>
        <taxon>Pseudomonadati</taxon>
        <taxon>Pseudomonadota</taxon>
        <taxon>Alphaproteobacteria</taxon>
        <taxon>Rhodobacterales</taxon>
        <taxon>Roseobacteraceae</taxon>
        <taxon>Sulfitobacter</taxon>
    </lineage>
</organism>